<dbReference type="HAMAP" id="MF_00758">
    <property type="entry name" value="UPF0301"/>
    <property type="match status" value="1"/>
</dbReference>
<evidence type="ECO:0000313" key="3">
    <source>
        <dbReference type="EMBL" id="KGM12714.1"/>
    </source>
</evidence>
<reference evidence="3 4" key="2">
    <citation type="journal article" date="2015" name="Stand. Genomic Sci.">
        <title>Draft genome sequence of Cellulomonas carbonis T26(T) and comparative analysis of six Cellulomonas genomes.</title>
        <authorList>
            <person name="Zhuang W."/>
            <person name="Zhang S."/>
            <person name="Xia X."/>
            <person name="Wang G."/>
        </authorList>
    </citation>
    <scope>NUCLEOTIDE SEQUENCE [LARGE SCALE GENOMIC DNA]</scope>
    <source>
        <strain evidence="3 4">T26</strain>
    </source>
</reference>
<gene>
    <name evidence="3" type="ORF">N868_00040</name>
</gene>
<evidence type="ECO:0000256" key="1">
    <source>
        <dbReference type="ARBA" id="ARBA00009600"/>
    </source>
</evidence>
<keyword evidence="4" id="KW-1185">Reference proteome</keyword>
<sequence length="186" mass="19232">MASTRLAAGDLLVAVPHLADPNFRRAVVLLLHLDDEGALGVVLNRPLPVDVGDVLPAWQDVVSRPATLFQGGPVGLDGALGLATLPLAVEPPPGVTRVASSFGLVDLDADPATITGVLGLRVFAGHAGWGAHQLQDEVAAGDWYVLPALPSDAASADPATLWRAVMRRQGGSMAILSTYPDDPSLN</sequence>
<organism evidence="3 4">
    <name type="scientific">Cellulomonas carbonis T26</name>
    <dbReference type="NCBI Taxonomy" id="947969"/>
    <lineage>
        <taxon>Bacteria</taxon>
        <taxon>Bacillati</taxon>
        <taxon>Actinomycetota</taxon>
        <taxon>Actinomycetes</taxon>
        <taxon>Micrococcales</taxon>
        <taxon>Cellulomonadaceae</taxon>
        <taxon>Cellulomonas</taxon>
    </lineage>
</organism>
<dbReference type="RefSeq" id="WP_043601894.1">
    <property type="nucleotide sequence ID" value="NZ_AXCY01000001.1"/>
</dbReference>
<dbReference type="AlphaFoldDB" id="A0A0A0BZY9"/>
<evidence type="ECO:0000256" key="2">
    <source>
        <dbReference type="HAMAP-Rule" id="MF_00758"/>
    </source>
</evidence>
<dbReference type="NCBIfam" id="NF001270">
    <property type="entry name" value="PRK00228.2-2"/>
    <property type="match status" value="1"/>
</dbReference>
<reference evidence="3 4" key="1">
    <citation type="submission" date="2013-08" db="EMBL/GenBank/DDBJ databases">
        <title>Genome sequencing of Cellulomonas carbonis T26.</title>
        <authorList>
            <person name="Chen F."/>
            <person name="Li Y."/>
            <person name="Wang G."/>
        </authorList>
    </citation>
    <scope>NUCLEOTIDE SEQUENCE [LARGE SCALE GENOMIC DNA]</scope>
    <source>
        <strain evidence="3 4">T26</strain>
    </source>
</reference>
<dbReference type="InterPro" id="IPR003774">
    <property type="entry name" value="AlgH-like"/>
</dbReference>
<dbReference type="GO" id="GO:0005829">
    <property type="term" value="C:cytosol"/>
    <property type="evidence" value="ECO:0007669"/>
    <property type="project" value="TreeGrafter"/>
</dbReference>
<proteinExistence type="inferred from homology"/>
<name>A0A0A0BZY9_9CELL</name>
<dbReference type="PANTHER" id="PTHR30327:SF1">
    <property type="entry name" value="UPF0301 PROTEIN YQGE"/>
    <property type="match status" value="1"/>
</dbReference>
<dbReference type="PANTHER" id="PTHR30327">
    <property type="entry name" value="UNCHARACTERIZED PROTEIN YQGE"/>
    <property type="match status" value="1"/>
</dbReference>
<accession>A0A0A0BZY9</accession>
<comment type="caution">
    <text evidence="3">The sequence shown here is derived from an EMBL/GenBank/DDBJ whole genome shotgun (WGS) entry which is preliminary data.</text>
</comment>
<evidence type="ECO:0000313" key="4">
    <source>
        <dbReference type="Proteomes" id="UP000029839"/>
    </source>
</evidence>
<dbReference type="SUPFAM" id="SSF143456">
    <property type="entry name" value="VC0467-like"/>
    <property type="match status" value="1"/>
</dbReference>
<protein>
    <recommendedName>
        <fullName evidence="2">UPF0301 protein N868_00040</fullName>
    </recommendedName>
</protein>
<dbReference type="Proteomes" id="UP000029839">
    <property type="component" value="Unassembled WGS sequence"/>
</dbReference>
<dbReference type="Gene3D" id="3.40.1740.10">
    <property type="entry name" value="VC0467-like"/>
    <property type="match status" value="1"/>
</dbReference>
<comment type="similarity">
    <text evidence="1 2">Belongs to the UPF0301 (AlgH) family.</text>
</comment>
<dbReference type="OrthoDB" id="9807486at2"/>
<dbReference type="Pfam" id="PF02622">
    <property type="entry name" value="DUF179"/>
    <property type="match status" value="1"/>
</dbReference>
<dbReference type="EMBL" id="AXCY01000001">
    <property type="protein sequence ID" value="KGM12714.1"/>
    <property type="molecule type" value="Genomic_DNA"/>
</dbReference>